<dbReference type="PANTHER" id="PTHR13696">
    <property type="entry name" value="P-LOOP CONTAINING NUCLEOSIDE TRIPHOSPHATE HYDROLASE"/>
    <property type="match status" value="1"/>
</dbReference>
<organism evidence="2">
    <name type="scientific">Blautia glucerasea</name>
    <dbReference type="NCBI Taxonomy" id="536633"/>
    <lineage>
        <taxon>Bacteria</taxon>
        <taxon>Bacillati</taxon>
        <taxon>Bacillota</taxon>
        <taxon>Clostridia</taxon>
        <taxon>Lachnospirales</taxon>
        <taxon>Lachnospiraceae</taxon>
        <taxon>Blautia</taxon>
    </lineage>
</organism>
<dbReference type="Pfam" id="PF13614">
    <property type="entry name" value="AAA_31"/>
    <property type="match status" value="1"/>
</dbReference>
<dbReference type="EMBL" id="CACRST010000010">
    <property type="protein sequence ID" value="VYS91956.1"/>
    <property type="molecule type" value="Genomic_DNA"/>
</dbReference>
<name>A0A6N2SFU6_9FIRM</name>
<feature type="domain" description="AAA" evidence="1">
    <location>
        <begin position="1"/>
        <end position="189"/>
    </location>
</feature>
<dbReference type="PANTHER" id="PTHR13696:SF52">
    <property type="entry name" value="PARA FAMILY PROTEIN CT_582"/>
    <property type="match status" value="1"/>
</dbReference>
<accession>A0A6N2SFU6</accession>
<dbReference type="SUPFAM" id="SSF52540">
    <property type="entry name" value="P-loop containing nucleoside triphosphate hydrolases"/>
    <property type="match status" value="1"/>
</dbReference>
<proteinExistence type="predicted"/>
<gene>
    <name evidence="2" type="primary">parA</name>
    <name evidence="2" type="ORF">BGLFYP119_01108</name>
</gene>
<dbReference type="InterPro" id="IPR025669">
    <property type="entry name" value="AAA_dom"/>
</dbReference>
<sequence length="281" mass="31414">MKVLSFLNNKGGVGKTASVTNIAYILASVYQKKVLAVDLDPQGNLSNFYGNTDFVKLLQNRRAKKETAESMVSVGELLINSDLDAHKAIRKTNYEGLDILPSFPTLSAVEERLKADITTPQQFRLRNQLEKVKGEYDYCLIDCSPSLSILNVNALVASDEVYIPTLADDGSLFGIELTKTELIDEVKKYSPKLKLGGIFFTRYRKNLNVSKYAVGLLGAAYAKLVLPLSISESVKVTECTYKHVPLLKYDRRCRAAQDYELLAGYIASPNRKIFLDRLEVR</sequence>
<dbReference type="AlphaFoldDB" id="A0A6N2SFU6"/>
<dbReference type="InterPro" id="IPR050678">
    <property type="entry name" value="DNA_Partitioning_ATPase"/>
</dbReference>
<evidence type="ECO:0000313" key="2">
    <source>
        <dbReference type="EMBL" id="VYS91956.1"/>
    </source>
</evidence>
<protein>
    <submittedName>
        <fullName evidence="2">Chromosome partitioning protein ParA</fullName>
    </submittedName>
</protein>
<reference evidence="2" key="1">
    <citation type="submission" date="2019-11" db="EMBL/GenBank/DDBJ databases">
        <authorList>
            <person name="Feng L."/>
        </authorList>
    </citation>
    <scope>NUCLEOTIDE SEQUENCE</scope>
    <source>
        <strain evidence="2">BgluceraseaLFYP119</strain>
    </source>
</reference>
<dbReference type="RefSeq" id="WP_156353456.1">
    <property type="nucleotide sequence ID" value="NZ_CACRST010000010.1"/>
</dbReference>
<evidence type="ECO:0000259" key="1">
    <source>
        <dbReference type="Pfam" id="PF13614"/>
    </source>
</evidence>
<dbReference type="Gene3D" id="3.40.50.300">
    <property type="entry name" value="P-loop containing nucleotide triphosphate hydrolases"/>
    <property type="match status" value="1"/>
</dbReference>
<dbReference type="CDD" id="cd02042">
    <property type="entry name" value="ParAB_family"/>
    <property type="match status" value="1"/>
</dbReference>
<dbReference type="InterPro" id="IPR027417">
    <property type="entry name" value="P-loop_NTPase"/>
</dbReference>